<evidence type="ECO:0000256" key="1">
    <source>
        <dbReference type="SAM" id="MobiDB-lite"/>
    </source>
</evidence>
<dbReference type="InterPro" id="IPR045861">
    <property type="entry name" value="CorA_cytoplasmic_dom"/>
</dbReference>
<dbReference type="GO" id="GO:0010961">
    <property type="term" value="P:intracellular magnesium ion homeostasis"/>
    <property type="evidence" value="ECO:0007669"/>
    <property type="project" value="TreeGrafter"/>
</dbReference>
<proteinExistence type="predicted"/>
<sequence length="738" mass="82568">MQPASSYGHSADVGLDMSTTEPTSYFESPPDREPLGQAADLHDGDHLSIVEDDDDDIYRGEPPSLPRSPRPESTTSSSSSASSVFRGRLGAISAGVEHAISRWARAWASSSSISSTSSSTSDDESIITMTRSQMARRRKRRLSVADLHNARSEREVAARIRAREEYRAIPRGFVLYSPRSLEPWIPESNAQSDNEQMRRHVLYTSSLSLVTTHLSAILKDKDRARRPRTEPVAGEPMRSTSIIHDYMMPELVQGTSTSSSATDHTPARRGRKGKQKAGTLPLSAKSIPPTLMSSSPAGDARQVHKAWWLDVSSPTWEDMHAIGKLLHLHPLTLEDILQQDPREKLEVFPKLGYHLIVFRAIESKATRERRRLLNNGNEGPIDEGILGEVIVYLVVFREGICTFHFSDIAEHTDHVRNKILTLGENTHMSSDWVAHGLIDSIVDSFFPFLEKIEKEVVEIENHVFSDKPGQPPSLDPAPSSSAEIQSEKVEPDAQRAVDVKTDTPTLTEKNATEPPKISGRKTHFAVPTAPALLFRRFKRFVRELADSVPNFRAEFKHTSILTSINIVHRMARTKRLVTSLTRLLALKSEVVSQVQKRLLSAGEWGLRNGTDHMDVYIYMGDVQDHILTLQQSLAHYERMLSQSHPNYLSHLRLSVRKAQSGTDKAIVTLTTVSLGVVCVQTVIGMNSVNVPIPHNDLTGHKFDVFFIVIAICIVVTIIFGAVVRWWWISAKRKKRYNL</sequence>
<dbReference type="AlphaFoldDB" id="A0A8E2DUY8"/>
<feature type="transmembrane region" description="Helical" evidence="2">
    <location>
        <begin position="704"/>
        <end position="727"/>
    </location>
</feature>
<gene>
    <name evidence="3" type="ORF">OBBRIDRAFT_744160</name>
</gene>
<feature type="region of interest" description="Disordered" evidence="1">
    <location>
        <begin position="464"/>
        <end position="521"/>
    </location>
</feature>
<organism evidence="3 4">
    <name type="scientific">Obba rivulosa</name>
    <dbReference type="NCBI Taxonomy" id="1052685"/>
    <lineage>
        <taxon>Eukaryota</taxon>
        <taxon>Fungi</taxon>
        <taxon>Dikarya</taxon>
        <taxon>Basidiomycota</taxon>
        <taxon>Agaricomycotina</taxon>
        <taxon>Agaricomycetes</taxon>
        <taxon>Polyporales</taxon>
        <taxon>Gelatoporiaceae</taxon>
        <taxon>Obba</taxon>
    </lineage>
</organism>
<feature type="region of interest" description="Disordered" evidence="1">
    <location>
        <begin position="254"/>
        <end position="297"/>
    </location>
</feature>
<evidence type="ECO:0000313" key="3">
    <source>
        <dbReference type="EMBL" id="OCH96146.1"/>
    </source>
</evidence>
<dbReference type="InterPro" id="IPR044089">
    <property type="entry name" value="Alr1-like"/>
</dbReference>
<feature type="compositionally biased region" description="Basic and acidic residues" evidence="1">
    <location>
        <begin position="29"/>
        <end position="49"/>
    </location>
</feature>
<dbReference type="GO" id="GO:0016020">
    <property type="term" value="C:membrane"/>
    <property type="evidence" value="ECO:0007669"/>
    <property type="project" value="InterPro"/>
</dbReference>
<keyword evidence="2" id="KW-1133">Transmembrane helix</keyword>
<dbReference type="PANTHER" id="PTHR21535">
    <property type="entry name" value="MAGNESIUM AND COBALT TRANSPORT PROTEIN/MITOCHONDRIAL IMPORT INNER MEMBRANE TRANSLOCASE SUBUNIT TIM8"/>
    <property type="match status" value="1"/>
</dbReference>
<keyword evidence="2" id="KW-0472">Membrane</keyword>
<feature type="region of interest" description="Disordered" evidence="1">
    <location>
        <begin position="1"/>
        <end position="84"/>
    </location>
</feature>
<dbReference type="PANTHER" id="PTHR21535:SF90">
    <property type="entry name" value="CORA METAL ION TRANSPORTER"/>
    <property type="match status" value="1"/>
</dbReference>
<dbReference type="InterPro" id="IPR002523">
    <property type="entry name" value="MgTranspt_CorA/ZnTranspt_ZntB"/>
</dbReference>
<dbReference type="OrthoDB" id="29879at2759"/>
<keyword evidence="2" id="KW-0812">Transmembrane</keyword>
<dbReference type="GO" id="GO:0015095">
    <property type="term" value="F:magnesium ion transmembrane transporter activity"/>
    <property type="evidence" value="ECO:0007669"/>
    <property type="project" value="InterPro"/>
</dbReference>
<evidence type="ECO:0000256" key="2">
    <source>
        <dbReference type="SAM" id="Phobius"/>
    </source>
</evidence>
<dbReference type="EMBL" id="KV722332">
    <property type="protein sequence ID" value="OCH96146.1"/>
    <property type="molecule type" value="Genomic_DNA"/>
</dbReference>
<dbReference type="Gene3D" id="1.20.58.340">
    <property type="entry name" value="Magnesium transport protein CorA, transmembrane region"/>
    <property type="match status" value="2"/>
</dbReference>
<feature type="compositionally biased region" description="Low complexity" evidence="1">
    <location>
        <begin position="71"/>
        <end position="83"/>
    </location>
</feature>
<dbReference type="Pfam" id="PF01544">
    <property type="entry name" value="CorA"/>
    <property type="match status" value="1"/>
</dbReference>
<dbReference type="Proteomes" id="UP000250043">
    <property type="component" value="Unassembled WGS sequence"/>
</dbReference>
<feature type="compositionally biased region" description="Basic and acidic residues" evidence="1">
    <location>
        <begin position="485"/>
        <end position="501"/>
    </location>
</feature>
<protein>
    <submittedName>
        <fullName evidence="3">Uncharacterized protein</fullName>
    </submittedName>
</protein>
<dbReference type="CDD" id="cd12829">
    <property type="entry name" value="Alr1p-like"/>
    <property type="match status" value="1"/>
</dbReference>
<name>A0A8E2DUY8_9APHY</name>
<feature type="compositionally biased region" description="Polar residues" evidence="1">
    <location>
        <begin position="17"/>
        <end position="26"/>
    </location>
</feature>
<feature type="compositionally biased region" description="Polar residues" evidence="1">
    <location>
        <begin position="254"/>
        <end position="263"/>
    </location>
</feature>
<evidence type="ECO:0000313" key="4">
    <source>
        <dbReference type="Proteomes" id="UP000250043"/>
    </source>
</evidence>
<dbReference type="Gene3D" id="3.30.460.20">
    <property type="entry name" value="CorA soluble domain-like"/>
    <property type="match status" value="1"/>
</dbReference>
<accession>A0A8E2DUY8</accession>
<dbReference type="SUPFAM" id="SSF143865">
    <property type="entry name" value="CorA soluble domain-like"/>
    <property type="match status" value="1"/>
</dbReference>
<reference evidence="3 4" key="1">
    <citation type="submission" date="2016-07" db="EMBL/GenBank/DDBJ databases">
        <title>Draft genome of the white-rot fungus Obba rivulosa 3A-2.</title>
        <authorList>
            <consortium name="DOE Joint Genome Institute"/>
            <person name="Miettinen O."/>
            <person name="Riley R."/>
            <person name="Acob R."/>
            <person name="Barry K."/>
            <person name="Cullen D."/>
            <person name="De Vries R."/>
            <person name="Hainaut M."/>
            <person name="Hatakka A."/>
            <person name="Henrissat B."/>
            <person name="Hilden K."/>
            <person name="Kuo R."/>
            <person name="Labutti K."/>
            <person name="Lipzen A."/>
            <person name="Makela M.R."/>
            <person name="Sandor L."/>
            <person name="Spatafora J.W."/>
            <person name="Grigoriev I.V."/>
            <person name="Hibbett D.S."/>
        </authorList>
    </citation>
    <scope>NUCLEOTIDE SEQUENCE [LARGE SCALE GENOMIC DNA]</scope>
    <source>
        <strain evidence="3 4">3A-2</strain>
    </source>
</reference>
<keyword evidence="4" id="KW-1185">Reference proteome</keyword>